<proteinExistence type="predicted"/>
<evidence type="ECO:0000313" key="1">
    <source>
        <dbReference type="EMBL" id="KAB0478805.1"/>
    </source>
</evidence>
<accession>A0A7V7TFT7</accession>
<dbReference type="AlphaFoldDB" id="A0A7V7TFT7"/>
<organism evidence="1 2">
    <name type="scientific">Vibrio chagasii</name>
    <dbReference type="NCBI Taxonomy" id="170679"/>
    <lineage>
        <taxon>Bacteria</taxon>
        <taxon>Pseudomonadati</taxon>
        <taxon>Pseudomonadota</taxon>
        <taxon>Gammaproteobacteria</taxon>
        <taxon>Vibrionales</taxon>
        <taxon>Vibrionaceae</taxon>
        <taxon>Vibrio</taxon>
    </lineage>
</organism>
<reference evidence="1 2" key="1">
    <citation type="submission" date="2019-09" db="EMBL/GenBank/DDBJ databases">
        <title>Draft genome sequences of 48 bacterial type strains from the CCUG.</title>
        <authorList>
            <person name="Tunovic T."/>
            <person name="Pineiro-Iglesias B."/>
            <person name="Unosson C."/>
            <person name="Inganas E."/>
            <person name="Ohlen M."/>
            <person name="Cardew S."/>
            <person name="Jensie-Markopoulos S."/>
            <person name="Salva-Serra F."/>
            <person name="Jaen-Luchoro D."/>
            <person name="Karlsson R."/>
            <person name="Svensson-Stadler L."/>
            <person name="Chun J."/>
            <person name="Moore E."/>
        </authorList>
    </citation>
    <scope>NUCLEOTIDE SEQUENCE [LARGE SCALE GENOMIC DNA]</scope>
    <source>
        <strain evidence="1 2">CCUG 48643</strain>
    </source>
</reference>
<dbReference type="EMBL" id="VZPX01000034">
    <property type="protein sequence ID" value="KAB0478805.1"/>
    <property type="molecule type" value="Genomic_DNA"/>
</dbReference>
<sequence length="93" mass="10290">MIKNGQKVQVCIDGEPTKNAEVLERIERDYGVVYEVQLEGSNETMIVNESQLLSDLKVVFVKSDISQLKDAPIGESIAANTSFNVMLKQDSEA</sequence>
<name>A0A7V7TFT7_9VIBR</name>
<dbReference type="Proteomes" id="UP000423756">
    <property type="component" value="Unassembled WGS sequence"/>
</dbReference>
<protein>
    <submittedName>
        <fullName evidence="1">Uncharacterized protein</fullName>
    </submittedName>
</protein>
<dbReference type="GeneID" id="77344912"/>
<evidence type="ECO:0000313" key="2">
    <source>
        <dbReference type="Proteomes" id="UP000423756"/>
    </source>
</evidence>
<gene>
    <name evidence="1" type="ORF">F7Q91_15620</name>
</gene>
<dbReference type="RefSeq" id="WP_137408124.1">
    <property type="nucleotide sequence ID" value="NZ_AP025469.1"/>
</dbReference>
<comment type="caution">
    <text evidence="1">The sequence shown here is derived from an EMBL/GenBank/DDBJ whole genome shotgun (WGS) entry which is preliminary data.</text>
</comment>